<evidence type="ECO:0000256" key="1">
    <source>
        <dbReference type="SAM" id="Coils"/>
    </source>
</evidence>
<feature type="compositionally biased region" description="Low complexity" evidence="2">
    <location>
        <begin position="90"/>
        <end position="100"/>
    </location>
</feature>
<feature type="compositionally biased region" description="Low complexity" evidence="2">
    <location>
        <begin position="792"/>
        <end position="814"/>
    </location>
</feature>
<feature type="signal peptide" evidence="3">
    <location>
        <begin position="1"/>
        <end position="18"/>
    </location>
</feature>
<protein>
    <submittedName>
        <fullName evidence="4">Uncharacterized protein</fullName>
    </submittedName>
</protein>
<evidence type="ECO:0000313" key="4">
    <source>
        <dbReference type="EMBL" id="CAG7727943.1"/>
    </source>
</evidence>
<proteinExistence type="predicted"/>
<dbReference type="OrthoDB" id="10689098at2759"/>
<feature type="chain" id="PRO_5035266517" evidence="3">
    <location>
        <begin position="19"/>
        <end position="842"/>
    </location>
</feature>
<reference evidence="4" key="1">
    <citation type="submission" date="2021-06" db="EMBL/GenBank/DDBJ databases">
        <authorList>
            <person name="Hodson N. C."/>
            <person name="Mongue J. A."/>
            <person name="Jaron S. K."/>
        </authorList>
    </citation>
    <scope>NUCLEOTIDE SEQUENCE</scope>
</reference>
<accession>A0A8J2JV05</accession>
<keyword evidence="1" id="KW-0175">Coiled coil</keyword>
<dbReference type="AlphaFoldDB" id="A0A8J2JV05"/>
<gene>
    <name evidence="4" type="ORF">AFUS01_LOCUS16758</name>
</gene>
<keyword evidence="3" id="KW-0732">Signal</keyword>
<dbReference type="Proteomes" id="UP000708208">
    <property type="component" value="Unassembled WGS sequence"/>
</dbReference>
<feature type="region of interest" description="Disordered" evidence="2">
    <location>
        <begin position="83"/>
        <end position="117"/>
    </location>
</feature>
<feature type="region of interest" description="Disordered" evidence="2">
    <location>
        <begin position="777"/>
        <end position="842"/>
    </location>
</feature>
<feature type="coiled-coil region" evidence="1">
    <location>
        <begin position="358"/>
        <end position="395"/>
    </location>
</feature>
<comment type="caution">
    <text evidence="4">The sequence shown here is derived from an EMBL/GenBank/DDBJ whole genome shotgun (WGS) entry which is preliminary data.</text>
</comment>
<evidence type="ECO:0000313" key="5">
    <source>
        <dbReference type="Proteomes" id="UP000708208"/>
    </source>
</evidence>
<evidence type="ECO:0000256" key="3">
    <source>
        <dbReference type="SAM" id="SignalP"/>
    </source>
</evidence>
<dbReference type="EMBL" id="CAJVCH010155810">
    <property type="protein sequence ID" value="CAG7727943.1"/>
    <property type="molecule type" value="Genomic_DNA"/>
</dbReference>
<keyword evidence="5" id="KW-1185">Reference proteome</keyword>
<sequence length="842" mass="92074">MNTSLIFMLVAVAVAALAEPPADEVVHHHYPPHKSHHQGTSHGNQYGQAKVRPSGSSTIFGWLGSRFAKIPHYLPRFPQLPKHVVHHQKTPQQQQQHSVVLADPPTSSEQNQLRGPDVVKYGKVKQETSASYQPSAPAQDLNYGSYAPLPVASYNTYSIAEALPQVEVLQSTLLYHNNQIIPATSQYSSASVVAPATIAHSQQQYQQQQYQQQQHQQQHQQQQHQQQQQQQQYQQQYQQQQQYASPIAPAPTAAPPLQYFTSINSIPAPATKPSPSIYSQSYKTSGSVPIVPVSNGPDYFDTAYRSAQDSKKHSLHQQIQQAQQELSGLENINNYGSTFEIAQHQAYSEIGQQASSSEQVAQKQQPSLQQQLQQLQQQMEQQEALQQQLQQASQQQATAQPHSSQNEIPGIKILSQGTDDGNPVFEVLADANAPDFNGHPFDINKLISMIEPGAQLESAELSPAASESKSSYTLPISAATSATSGSKENLYSESQLTPSVPKIVVDGSNKSSLSAFPLNFNANNITNHSSASLKEIVDFFQHTGGKGYVVVEKKRHQPDNLTLDFDQTSDDDLTNGPTRVNITSDMLFQHLNLSSTIFDPEQNYDESYDEDDTADIEPETQHNLLINNDTDPTQAQTKTDTLIITENTENLVSGDITNLSSSTVRPYTNNIDEATPTSQMTTLFEPVTPGKPVIFATSPKPLPSGITHHPSHNYYAILPSNPESSPNPEDSIFAINPFVDAVEEESVLDEPIETEGDLSAAESQQVRSIAITVTPPPKLALTTPRAGKALKSQTPTSGTPGTGTATTTETPSTTDLPIPVVKKTTLNSTQGRPSPVYRGNKN</sequence>
<name>A0A8J2JV05_9HEXA</name>
<feature type="region of interest" description="Disordered" evidence="2">
    <location>
        <begin position="26"/>
        <end position="52"/>
    </location>
</feature>
<evidence type="ECO:0000256" key="2">
    <source>
        <dbReference type="SAM" id="MobiDB-lite"/>
    </source>
</evidence>
<feature type="compositionally biased region" description="Basic residues" evidence="2">
    <location>
        <begin position="28"/>
        <end position="39"/>
    </location>
</feature>
<organism evidence="4 5">
    <name type="scientific">Allacma fusca</name>
    <dbReference type="NCBI Taxonomy" id="39272"/>
    <lineage>
        <taxon>Eukaryota</taxon>
        <taxon>Metazoa</taxon>
        <taxon>Ecdysozoa</taxon>
        <taxon>Arthropoda</taxon>
        <taxon>Hexapoda</taxon>
        <taxon>Collembola</taxon>
        <taxon>Symphypleona</taxon>
        <taxon>Sminthuridae</taxon>
        <taxon>Allacma</taxon>
    </lineage>
</organism>